<gene>
    <name evidence="8" type="ORF">FOB60_002516</name>
</gene>
<evidence type="ECO:0000313" key="8">
    <source>
        <dbReference type="EMBL" id="KAF6052260.1"/>
    </source>
</evidence>
<feature type="region of interest" description="Disordered" evidence="5">
    <location>
        <begin position="1635"/>
        <end position="1655"/>
    </location>
</feature>
<evidence type="ECO:0000313" key="9">
    <source>
        <dbReference type="Proteomes" id="UP000590412"/>
    </source>
</evidence>
<dbReference type="Gene3D" id="1.25.10.10">
    <property type="entry name" value="Leucine-rich Repeat Variant"/>
    <property type="match status" value="2"/>
</dbReference>
<evidence type="ECO:0000256" key="1">
    <source>
        <dbReference type="ARBA" id="ARBA00004496"/>
    </source>
</evidence>
<dbReference type="GO" id="GO:0060090">
    <property type="term" value="F:molecular adaptor activity"/>
    <property type="evidence" value="ECO:0007669"/>
    <property type="project" value="InterPro"/>
</dbReference>
<evidence type="ECO:0000256" key="4">
    <source>
        <dbReference type="ARBA" id="ARBA00022942"/>
    </source>
</evidence>
<keyword evidence="4 8" id="KW-0647">Proteasome</keyword>
<keyword evidence="2" id="KW-0963">Cytoplasm</keyword>
<evidence type="ECO:0000256" key="3">
    <source>
        <dbReference type="ARBA" id="ARBA00022737"/>
    </source>
</evidence>
<dbReference type="InterPro" id="IPR016024">
    <property type="entry name" value="ARM-type_fold"/>
</dbReference>
<dbReference type="GO" id="GO:0036503">
    <property type="term" value="P:ERAD pathway"/>
    <property type="evidence" value="ECO:0007669"/>
    <property type="project" value="TreeGrafter"/>
</dbReference>
<dbReference type="PANTHER" id="PTHR23346">
    <property type="entry name" value="TRANSLATIONAL ACTIVATOR GCN1-RELATED"/>
    <property type="match status" value="1"/>
</dbReference>
<dbReference type="GO" id="GO:0005634">
    <property type="term" value="C:nucleus"/>
    <property type="evidence" value="ECO:0007669"/>
    <property type="project" value="TreeGrafter"/>
</dbReference>
<feature type="domain" description="Proteasome adapter and scaffold protein ECM29 HEAT-repeat" evidence="7">
    <location>
        <begin position="1260"/>
        <end position="1421"/>
    </location>
</feature>
<dbReference type="Pfam" id="PF23731">
    <property type="entry name" value="ARM_ECM29_C"/>
    <property type="match status" value="1"/>
</dbReference>
<dbReference type="InterPro" id="IPR011989">
    <property type="entry name" value="ARM-like"/>
</dbReference>
<comment type="caution">
    <text evidence="8">The sequence shown here is derived from an EMBL/GenBank/DDBJ whole genome shotgun (WGS) entry which is preliminary data.</text>
</comment>
<protein>
    <submittedName>
        <fullName evidence="8">Proteasome stabiliser family protein</fullName>
    </submittedName>
</protein>
<accession>A0A8X7NM82</accession>
<evidence type="ECO:0000256" key="5">
    <source>
        <dbReference type="SAM" id="MobiDB-lite"/>
    </source>
</evidence>
<dbReference type="GO" id="GO:0000502">
    <property type="term" value="C:proteasome complex"/>
    <property type="evidence" value="ECO:0007669"/>
    <property type="project" value="UniProtKB-KW"/>
</dbReference>
<dbReference type="Pfam" id="PF24492">
    <property type="entry name" value="HEAT_ECM29"/>
    <property type="match status" value="1"/>
</dbReference>
<comment type="subcellular location">
    <subcellularLocation>
        <location evidence="1">Cytoplasm</location>
    </subcellularLocation>
</comment>
<dbReference type="InterPro" id="IPR024372">
    <property type="entry name" value="Ecm29_N"/>
</dbReference>
<dbReference type="EMBL" id="JABWAB010000004">
    <property type="protein sequence ID" value="KAF6052260.1"/>
    <property type="molecule type" value="Genomic_DNA"/>
</dbReference>
<dbReference type="SUPFAM" id="SSF48371">
    <property type="entry name" value="ARM repeat"/>
    <property type="match status" value="3"/>
</dbReference>
<evidence type="ECO:0000259" key="6">
    <source>
        <dbReference type="Pfam" id="PF13001"/>
    </source>
</evidence>
<dbReference type="GO" id="GO:0005737">
    <property type="term" value="C:cytoplasm"/>
    <property type="evidence" value="ECO:0007669"/>
    <property type="project" value="UniProtKB-SubCell"/>
</dbReference>
<keyword evidence="3" id="KW-0677">Repeat</keyword>
<dbReference type="InterPro" id="IPR055443">
    <property type="entry name" value="HEAT_ECM29"/>
</dbReference>
<dbReference type="PANTHER" id="PTHR23346:SF19">
    <property type="entry name" value="PROTEASOME ADAPTER AND SCAFFOLD PROTEIN ECM29"/>
    <property type="match status" value="1"/>
</dbReference>
<proteinExistence type="predicted"/>
<reference evidence="8" key="1">
    <citation type="submission" date="2020-03" db="EMBL/GenBank/DDBJ databases">
        <title>FDA dAtabase for Regulatory Grade micrObial Sequences (FDA-ARGOS): Supporting development and validation of Infectious Disease Dx tests.</title>
        <authorList>
            <person name="Campos J."/>
            <person name="Goldberg B."/>
            <person name="Tallon L."/>
            <person name="Sadzewicz L."/>
            <person name="Vavikolanu K."/>
            <person name="Mehta A."/>
            <person name="Aluvathingal J."/>
            <person name="Nadendla S."/>
            <person name="Nandy P."/>
            <person name="Geyer C."/>
            <person name="Yan Y."/>
            <person name="Sichtig H."/>
        </authorList>
    </citation>
    <scope>NUCLEOTIDE SEQUENCE [LARGE SCALE GENOMIC DNA]</scope>
    <source>
        <strain evidence="8">FDAARGOS_652</strain>
    </source>
</reference>
<dbReference type="Pfam" id="PF13001">
    <property type="entry name" value="ECM29_N"/>
    <property type="match status" value="1"/>
</dbReference>
<dbReference type="Proteomes" id="UP000590412">
    <property type="component" value="Unassembled WGS sequence"/>
</dbReference>
<dbReference type="GO" id="GO:0043248">
    <property type="term" value="P:proteasome assembly"/>
    <property type="evidence" value="ECO:0007669"/>
    <property type="project" value="InterPro"/>
</dbReference>
<evidence type="ECO:0000259" key="7">
    <source>
        <dbReference type="Pfam" id="PF24492"/>
    </source>
</evidence>
<name>A0A8X7NM82_CANPA</name>
<sequence>MAEQEISLLNKVELRIALAESNTQLENALKIYLPPVLLKLASPDAQVRQLVFKIIQHVIPRISAARNLKLPVEALIDQVKDPNVNAGLDSTSVRLYSALFVSRGIDRIGDEEKRSLVLSVSKRISELPESIAARMFGILCKLLKTWKAYDPDSEEYKQQRRILASDKKNEQYLAFKIAKVLMFTMESSTRATIGLTSEDIKFFTTDAGVSFQNNQELFSTKLSLLQFLKSGFSNDQLVLPFLIASANPISAIGDPSEKLLRGLGVNVDHVTLYTGVDLISYLVGIFLDNNRSTPYDWNLRLKIMQLFLKSNSIKNHIDIAEVCKIGLKSPALKLRKLSTDLIDNLLKANKNEIGFQNFTTGIANDLRVSLADEVASSENSFSNNSMLNAEKRSKYETLGSILQSAQSIFVNDWSYITFLLDRLDHEDSEVKVSIQNVLSGLSSHLRDISDSNMAALRELAREYFLQPSTHTSMGKYILVKYMNLAFPFNDTFARMLCIIGTGKENGPEILEEANKGLHPYWFNLLQANNTNGFASTSHLLGNETSVTFPNFNNFVTTLVTELEVSHSPLYQTLPRAIEFAVQTLVMEAMGDSNTVISLDENWSVRLDKALESNDTVRSLVIKKMSDCDVASGVIKLLTICFDALVAQSKSDSKFTRSKFYAQAISKLLSFSSSEVVDLCLDRLDEVALLIRETHIRDDSMSEICKILGILGSHPSNKEQNVKQLLGNVHTVQNKSVSTLAESYILSRLSARGRHSLISVSEIKALLASIVEMCQHQSTYPIAVESICQLSMYGTLKDIMKEEVEQYTKKIELSVRAKSKKFDERSVLALGYLSLLYSHNGFKDLTENERAIYEFHNSKEIESIFGSAEAFVITSSGWKSKLLQHKLDIPDVDVEQLPNDTARLPIILNAIIAACKDTKPSLRRAGCIWVLSLVQHCGHLEEIKQKSIELHYCFMRFLADKDEIVQDSASRGLALVYEMGDAEFKELSVKSLLKSFTQSDASSYTAGTVQNDTALFEPDILKTNDGSVSTYKDVLNLAQDAGDPSLVYKFMSLTKSSALWSSRRGIAYGLESILSQSSLDQMLVDNPRFAQRLIPKLYRYRYDPFTGVSQSMESIWTSLVKDPTRIIKDNFDLILSELLTGMGKKEWRVRQASATAMSDLLQVVDLNRYEAKIEEIWTMSFRVMDDIKESVRKEGLKLTKSLVTILTRALEKESNASSREILGRLIHLLLGNKGILSDSQDVKDFSIKTLLKLCKTKSKALKPYIADLIENFINLFSTMEPEIVNYLALNAGNFNIDNQEFDARRLQDVGKSSLMDAIDFLLTQLDEEAMPEFLTRLEHSVKHSVGLPSKVSGSKVLMTLVMNYHSLMRPYSSKLLEIASSQIKDRNNTVASCYAAAAGYICRISPVEAVIKYSDKIAKMYFKPKEPGDERSRILASNASNCVSKYSGDQFSVVASGFLPLAFIGTFDRSEQVKHNFDMEWTEHTAGDSAVKLYSAEILDLVKKHLKSNEFSVRATLGRAMCHLCVAFGDSSHFSDNSINELIQLLIESNKGKSWEGKEYVFGALIDFAILNRAYLLLHRDLLDAVEKTIITEIKRRNKRYQRLTVQKSGRFIHEIHDRELVDVYVHVMEDILRRDTGGKDDDSDEEMTDTERGPKVDTAKEERVLELFHSLGVAFYYNVDGDVKLSHFVFEEMQKLFSSGIAITWRSKVKITELFRKIVKQLPRNSKLEFDLIETWKVLNEQCLNVDALEAVKLEFIRLSKELVPVLHNTNHRSLIESTLQQFASTEMSNVVKVEIAK</sequence>
<evidence type="ECO:0000256" key="2">
    <source>
        <dbReference type="ARBA" id="ARBA00022490"/>
    </source>
</evidence>
<organism evidence="8 9">
    <name type="scientific">Candida parapsilosis</name>
    <name type="common">Yeast</name>
    <dbReference type="NCBI Taxonomy" id="5480"/>
    <lineage>
        <taxon>Eukaryota</taxon>
        <taxon>Fungi</taxon>
        <taxon>Dikarya</taxon>
        <taxon>Ascomycota</taxon>
        <taxon>Saccharomycotina</taxon>
        <taxon>Pichiomycetes</taxon>
        <taxon>Debaryomycetaceae</taxon>
        <taxon>Candida/Lodderomyces clade</taxon>
        <taxon>Candida</taxon>
    </lineage>
</organism>
<feature type="domain" description="Proteasome component Ecm29 N-terminal" evidence="6">
    <location>
        <begin position="9"/>
        <end position="500"/>
    </location>
</feature>